<dbReference type="EMBL" id="CP016397">
    <property type="protein sequence ID" value="ASQ44665.1"/>
    <property type="molecule type" value="Genomic_DNA"/>
</dbReference>
<dbReference type="KEGG" id="lcd:clem_00495"/>
<organism evidence="1 2">
    <name type="scientific">Legionella clemsonensis</name>
    <dbReference type="NCBI Taxonomy" id="1867846"/>
    <lineage>
        <taxon>Bacteria</taxon>
        <taxon>Pseudomonadati</taxon>
        <taxon>Pseudomonadota</taxon>
        <taxon>Gammaproteobacteria</taxon>
        <taxon>Legionellales</taxon>
        <taxon>Legionellaceae</taxon>
        <taxon>Legionella</taxon>
    </lineage>
</organism>
<reference evidence="2" key="1">
    <citation type="submission" date="2016-07" db="EMBL/GenBank/DDBJ databases">
        <authorList>
            <person name="Florea S."/>
            <person name="Webb J.S."/>
            <person name="Jaromczyk J."/>
            <person name="Schardl C.L."/>
        </authorList>
    </citation>
    <scope>NUCLEOTIDE SEQUENCE [LARGE SCALE GENOMIC DNA]</scope>
    <source>
        <strain evidence="2">CDC-D5610</strain>
    </source>
</reference>
<accession>A0A222NYM8</accession>
<gene>
    <name evidence="1" type="ORF">clem_00495</name>
</gene>
<dbReference type="AlphaFoldDB" id="A0A222NYM8"/>
<evidence type="ECO:0000313" key="1">
    <source>
        <dbReference type="EMBL" id="ASQ44665.1"/>
    </source>
</evidence>
<sequence length="310" mass="34425">MPYKGPHSDMFSLHWAEGLNPSVKGVIQELNTISKDVTMLCLDLSSFQHFSSEELVDIFKAIPANVTSLHLAGQFSDDLSHEQLFEVWQAIPKTIASLHLFKISRIVSVLPESITALHLSGGALNNKATEELVQLIQSIPASVTTLDLRNNSFGSKSTDELIAILQAVPASLISLYLMNNGLGHKPAEELKAIFAVFSGRPLLLNLSHNHLFKDKNAAEKDQVLNALGENSQRFILTRNGESDLARARWLMPAIMEKYNLPSEIASHILFFLGADSPYNTGPSFFKFQLKKATKTIEEIKEKRAETRQCL</sequence>
<dbReference type="RefSeq" id="WP_094089811.1">
    <property type="nucleotide sequence ID" value="NZ_CP016397.1"/>
</dbReference>
<dbReference type="SUPFAM" id="SSF52047">
    <property type="entry name" value="RNI-like"/>
    <property type="match status" value="1"/>
</dbReference>
<proteinExistence type="predicted"/>
<evidence type="ECO:0000313" key="2">
    <source>
        <dbReference type="Proteomes" id="UP000201728"/>
    </source>
</evidence>
<dbReference type="InterPro" id="IPR032675">
    <property type="entry name" value="LRR_dom_sf"/>
</dbReference>
<name>A0A222NYM8_9GAMM</name>
<dbReference type="Gene3D" id="3.80.10.10">
    <property type="entry name" value="Ribonuclease Inhibitor"/>
    <property type="match status" value="1"/>
</dbReference>
<evidence type="ECO:0008006" key="3">
    <source>
        <dbReference type="Google" id="ProtNLM"/>
    </source>
</evidence>
<keyword evidence="2" id="KW-1185">Reference proteome</keyword>
<dbReference type="OrthoDB" id="5631716at2"/>
<protein>
    <recommendedName>
        <fullName evidence="3">Leucine Rich repeats (2 copies)</fullName>
    </recommendedName>
</protein>
<dbReference type="Proteomes" id="UP000201728">
    <property type="component" value="Chromosome"/>
</dbReference>